<dbReference type="STRING" id="1664694.A0A0N1H0F1"/>
<dbReference type="OrthoDB" id="76412at2759"/>
<sequence>MPKPKTENTKKVAGNAKKAEAAAAKQAVADAQKAKEEDAEWSKGAKSNNKKAAAEDKKASAAAAKAERDKLLAEEEANQPAKAKGAGKKVAEKKTRGTLDLSQLDGDSKEKTLNASGIENALDALDLTSGGSKGVDRHPERRFKAAYAAYEERRLPQIKNEHPGLRRNQQLSS</sequence>
<dbReference type="GO" id="GO:0005634">
    <property type="term" value="C:nucleus"/>
    <property type="evidence" value="ECO:0007669"/>
    <property type="project" value="TreeGrafter"/>
</dbReference>
<keyword evidence="7" id="KW-1185">Reference proteome</keyword>
<dbReference type="VEuPathDB" id="FungiDB:AB675_1543"/>
<feature type="domain" description="Coiled-coil" evidence="4">
    <location>
        <begin position="109"/>
        <end position="170"/>
    </location>
</feature>
<evidence type="ECO:0000313" key="6">
    <source>
        <dbReference type="EMBL" id="KPI37322.1"/>
    </source>
</evidence>
<dbReference type="InterPro" id="IPR054413">
    <property type="entry name" value="LSO1/2"/>
</dbReference>
<dbReference type="PANTHER" id="PTHR21680">
    <property type="entry name" value="COILED-COIL DOMAIN-CONTAINING PROTEIN 124"/>
    <property type="match status" value="1"/>
</dbReference>
<gene>
    <name evidence="6" type="ORF">AB675_1543</name>
</gene>
<evidence type="ECO:0000256" key="2">
    <source>
        <dbReference type="ARBA" id="ARBA00023054"/>
    </source>
</evidence>
<evidence type="ECO:0008006" key="8">
    <source>
        <dbReference type="Google" id="ProtNLM"/>
    </source>
</evidence>
<protein>
    <recommendedName>
        <fullName evidence="8">HMG box domain-containing protein</fullName>
    </recommendedName>
</protein>
<feature type="compositionally biased region" description="Basic and acidic residues" evidence="3">
    <location>
        <begin position="32"/>
        <end position="43"/>
    </location>
</feature>
<organism evidence="6 7">
    <name type="scientific">Cyphellophora attinorum</name>
    <dbReference type="NCBI Taxonomy" id="1664694"/>
    <lineage>
        <taxon>Eukaryota</taxon>
        <taxon>Fungi</taxon>
        <taxon>Dikarya</taxon>
        <taxon>Ascomycota</taxon>
        <taxon>Pezizomycotina</taxon>
        <taxon>Eurotiomycetes</taxon>
        <taxon>Chaetothyriomycetidae</taxon>
        <taxon>Chaetothyriales</taxon>
        <taxon>Cyphellophoraceae</taxon>
        <taxon>Cyphellophora</taxon>
    </lineage>
</organism>
<accession>A0A0N1H0F1</accession>
<comment type="similarity">
    <text evidence="1">Belongs to the CCDC124 family.</text>
</comment>
<evidence type="ECO:0000256" key="1">
    <source>
        <dbReference type="ARBA" id="ARBA00008296"/>
    </source>
</evidence>
<feature type="compositionally biased region" description="Basic and acidic residues" evidence="3">
    <location>
        <begin position="154"/>
        <end position="164"/>
    </location>
</feature>
<dbReference type="GO" id="GO:0003713">
    <property type="term" value="F:transcription coactivator activity"/>
    <property type="evidence" value="ECO:0007669"/>
    <property type="project" value="TreeGrafter"/>
</dbReference>
<reference evidence="6 7" key="1">
    <citation type="submission" date="2015-06" db="EMBL/GenBank/DDBJ databases">
        <title>Draft genome of the ant-associated black yeast Phialophora attae CBS 131958.</title>
        <authorList>
            <person name="Moreno L.F."/>
            <person name="Stielow B.J."/>
            <person name="de Hoog S."/>
            <person name="Vicente V.A."/>
            <person name="Weiss V.A."/>
            <person name="de Vries M."/>
            <person name="Cruz L.M."/>
            <person name="Souza E.M."/>
        </authorList>
    </citation>
    <scope>NUCLEOTIDE SEQUENCE [LARGE SCALE GENOMIC DNA]</scope>
    <source>
        <strain evidence="6 7">CBS 131958</strain>
    </source>
</reference>
<dbReference type="EMBL" id="LFJN01000025">
    <property type="protein sequence ID" value="KPI37322.1"/>
    <property type="molecule type" value="Genomic_DNA"/>
</dbReference>
<keyword evidence="2" id="KW-0175">Coiled coil</keyword>
<dbReference type="PANTHER" id="PTHR21680:SF0">
    <property type="entry name" value="COILED-COIL DOMAIN-CONTAINING PROTEIN 124"/>
    <property type="match status" value="1"/>
</dbReference>
<feature type="region of interest" description="Disordered" evidence="3">
    <location>
        <begin position="1"/>
        <end position="113"/>
    </location>
</feature>
<feature type="region of interest" description="Disordered" evidence="3">
    <location>
        <begin position="154"/>
        <end position="173"/>
    </location>
</feature>
<evidence type="ECO:0000259" key="5">
    <source>
        <dbReference type="Pfam" id="PF22048"/>
    </source>
</evidence>
<dbReference type="RefSeq" id="XP_017997285.1">
    <property type="nucleotide sequence ID" value="XM_018141443.1"/>
</dbReference>
<evidence type="ECO:0000313" key="7">
    <source>
        <dbReference type="Proteomes" id="UP000038010"/>
    </source>
</evidence>
<dbReference type="GeneID" id="28733323"/>
<feature type="domain" description="LSO1/LSO2" evidence="5">
    <location>
        <begin position="9"/>
        <end position="76"/>
    </location>
</feature>
<evidence type="ECO:0000259" key="4">
    <source>
        <dbReference type="Pfam" id="PF06244"/>
    </source>
</evidence>
<dbReference type="AlphaFoldDB" id="A0A0N1H0F1"/>
<comment type="caution">
    <text evidence="6">The sequence shown here is derived from an EMBL/GenBank/DDBJ whole genome shotgun (WGS) entry which is preliminary data.</text>
</comment>
<dbReference type="GO" id="GO:0006366">
    <property type="term" value="P:transcription by RNA polymerase II"/>
    <property type="evidence" value="ECO:0007669"/>
    <property type="project" value="TreeGrafter"/>
</dbReference>
<dbReference type="Pfam" id="PF22048">
    <property type="entry name" value="LSO1_2-like"/>
    <property type="match status" value="1"/>
</dbReference>
<feature type="compositionally biased region" description="Basic and acidic residues" evidence="3">
    <location>
        <begin position="1"/>
        <end position="10"/>
    </location>
</feature>
<dbReference type="InterPro" id="IPR054414">
    <property type="entry name" value="Ccdc124/Oxs1_C"/>
</dbReference>
<feature type="compositionally biased region" description="Low complexity" evidence="3">
    <location>
        <begin position="11"/>
        <end position="31"/>
    </location>
</feature>
<proteinExistence type="inferred from homology"/>
<dbReference type="Pfam" id="PF06244">
    <property type="entry name" value="Ccdc124"/>
    <property type="match status" value="1"/>
</dbReference>
<name>A0A0N1H0F1_9EURO</name>
<dbReference type="InterPro" id="IPR010422">
    <property type="entry name" value="Ccdc124/Oxs1"/>
</dbReference>
<evidence type="ECO:0000256" key="3">
    <source>
        <dbReference type="SAM" id="MobiDB-lite"/>
    </source>
</evidence>
<feature type="compositionally biased region" description="Basic and acidic residues" evidence="3">
    <location>
        <begin position="52"/>
        <end position="73"/>
    </location>
</feature>
<dbReference type="Proteomes" id="UP000038010">
    <property type="component" value="Unassembled WGS sequence"/>
</dbReference>